<dbReference type="Pfam" id="PF23283">
    <property type="entry name" value="D8C_UMOD"/>
    <property type="match status" value="1"/>
</dbReference>
<sequence>MRKYTLGECGVWVFLTCAYTDFSVLDYDPCNNYTDLDQPWRSSNAAGSGFCDHYFDWDGWYRLLYHGMNIRMSESCVGVNRCGTYYTLWLNGPHPQIEDGVVTRQVCGNTGYDCCYFSSTTIRVKACPGNFYVYELVKPTFCTAAYCTGTLFTLNYYVHGFIFSLIFCVFPFHLNLLPKML</sequence>
<dbReference type="InterPro" id="IPR057774">
    <property type="entry name" value="D8C_UMOD/GP2/OIT3-like"/>
</dbReference>
<dbReference type="PANTHER" id="PTHR36191:SF4">
    <property type="entry name" value="VWFD DOMAIN-CONTAINING PROTEIN"/>
    <property type="match status" value="1"/>
</dbReference>
<evidence type="ECO:0000256" key="1">
    <source>
        <dbReference type="ARBA" id="ARBA00022729"/>
    </source>
</evidence>
<keyword evidence="3" id="KW-1133">Transmembrane helix</keyword>
<dbReference type="PANTHER" id="PTHR36191">
    <property type="entry name" value="ENDO/EXONUCLEASE/PHOSPHATASE DOMAIN-CONTAINING PROTEIN-RELATED"/>
    <property type="match status" value="1"/>
</dbReference>
<evidence type="ECO:0000313" key="6">
    <source>
        <dbReference type="Proteomes" id="UP000018467"/>
    </source>
</evidence>
<keyword evidence="6" id="KW-1185">Reference proteome</keyword>
<name>A0A3B1IDV9_ASTMX</name>
<evidence type="ECO:0000259" key="4">
    <source>
        <dbReference type="Pfam" id="PF23283"/>
    </source>
</evidence>
<keyword evidence="2" id="KW-1015">Disulfide bond</keyword>
<accession>A0A3B1IDV9</accession>
<reference evidence="5" key="3">
    <citation type="submission" date="2025-08" db="UniProtKB">
        <authorList>
            <consortium name="Ensembl"/>
        </authorList>
    </citation>
    <scope>IDENTIFICATION</scope>
</reference>
<evidence type="ECO:0000256" key="2">
    <source>
        <dbReference type="ARBA" id="ARBA00023157"/>
    </source>
</evidence>
<keyword evidence="3" id="KW-0812">Transmembrane</keyword>
<organism evidence="5 6">
    <name type="scientific">Astyanax mexicanus</name>
    <name type="common">Blind cave fish</name>
    <name type="synonym">Astyanax fasciatus mexicanus</name>
    <dbReference type="NCBI Taxonomy" id="7994"/>
    <lineage>
        <taxon>Eukaryota</taxon>
        <taxon>Metazoa</taxon>
        <taxon>Chordata</taxon>
        <taxon>Craniata</taxon>
        <taxon>Vertebrata</taxon>
        <taxon>Euteleostomi</taxon>
        <taxon>Actinopterygii</taxon>
        <taxon>Neopterygii</taxon>
        <taxon>Teleostei</taxon>
        <taxon>Ostariophysi</taxon>
        <taxon>Characiformes</taxon>
        <taxon>Characoidei</taxon>
        <taxon>Acestrorhamphidae</taxon>
        <taxon>Acestrorhamphinae</taxon>
        <taxon>Astyanax</taxon>
    </lineage>
</organism>
<dbReference type="GeneTree" id="ENSGT00940000156038"/>
<protein>
    <recommendedName>
        <fullName evidence="4">UMOD/GP2/OIT3-like D8C domain-containing protein</fullName>
    </recommendedName>
</protein>
<evidence type="ECO:0000313" key="5">
    <source>
        <dbReference type="Ensembl" id="ENSAMXP00000027760.1"/>
    </source>
</evidence>
<evidence type="ECO:0000256" key="3">
    <source>
        <dbReference type="SAM" id="Phobius"/>
    </source>
</evidence>
<proteinExistence type="predicted"/>
<dbReference type="AlphaFoldDB" id="A0A3B1IDV9"/>
<feature type="transmembrane region" description="Helical" evidence="3">
    <location>
        <begin position="156"/>
        <end position="177"/>
    </location>
</feature>
<dbReference type="Ensembl" id="ENSAMXT00000037043.1">
    <property type="protein sequence ID" value="ENSAMXP00000027760.1"/>
    <property type="gene ID" value="ENSAMXG00000040539.1"/>
</dbReference>
<reference evidence="6" key="2">
    <citation type="journal article" date="2014" name="Nat. Commun.">
        <title>The cavefish genome reveals candidate genes for eye loss.</title>
        <authorList>
            <person name="McGaugh S.E."/>
            <person name="Gross J.B."/>
            <person name="Aken B."/>
            <person name="Blin M."/>
            <person name="Borowsky R."/>
            <person name="Chalopin D."/>
            <person name="Hinaux H."/>
            <person name="Jeffery W.R."/>
            <person name="Keene A."/>
            <person name="Ma L."/>
            <person name="Minx P."/>
            <person name="Murphy D."/>
            <person name="O'Quin K.E."/>
            <person name="Retaux S."/>
            <person name="Rohner N."/>
            <person name="Searle S.M."/>
            <person name="Stahl B.A."/>
            <person name="Tabin C."/>
            <person name="Volff J.N."/>
            <person name="Yoshizawa M."/>
            <person name="Warren W.C."/>
        </authorList>
    </citation>
    <scope>NUCLEOTIDE SEQUENCE [LARGE SCALE GENOMIC DNA]</scope>
    <source>
        <strain evidence="6">female</strain>
    </source>
</reference>
<dbReference type="Bgee" id="ENSAMXG00000040539">
    <property type="expression patterns" value="Expressed in olfactory epithelium and 2 other cell types or tissues"/>
</dbReference>
<dbReference type="Proteomes" id="UP000018467">
    <property type="component" value="Unassembled WGS sequence"/>
</dbReference>
<reference evidence="6" key="1">
    <citation type="submission" date="2013-03" db="EMBL/GenBank/DDBJ databases">
        <authorList>
            <person name="Jeffery W."/>
            <person name="Warren W."/>
            <person name="Wilson R.K."/>
        </authorList>
    </citation>
    <scope>NUCLEOTIDE SEQUENCE</scope>
    <source>
        <strain evidence="6">female</strain>
    </source>
</reference>
<keyword evidence="1" id="KW-0732">Signal</keyword>
<keyword evidence="3" id="KW-0472">Membrane</keyword>
<dbReference type="InParanoid" id="A0A3B1IDV9"/>
<reference evidence="5" key="4">
    <citation type="submission" date="2025-09" db="UniProtKB">
        <authorList>
            <consortium name="Ensembl"/>
        </authorList>
    </citation>
    <scope>IDENTIFICATION</scope>
</reference>
<feature type="domain" description="UMOD/GP2/OIT3-like D8C" evidence="4">
    <location>
        <begin position="61"/>
        <end position="148"/>
    </location>
</feature>